<accession>A0ABQ4P2J7</accession>
<comment type="caution">
    <text evidence="7">The sequence shown here is derived from an EMBL/GenBank/DDBJ whole genome shotgun (WGS) entry which is preliminary data.</text>
</comment>
<dbReference type="Pfam" id="PF03459">
    <property type="entry name" value="TOBE"/>
    <property type="match status" value="2"/>
</dbReference>
<keyword evidence="3 5" id="KW-0500">Molybdenum</keyword>
<dbReference type="Gene3D" id="2.40.50.100">
    <property type="match status" value="2"/>
</dbReference>
<reference evidence="7 8" key="1">
    <citation type="submission" date="2021-05" db="EMBL/GenBank/DDBJ databases">
        <title>Molecular characterization for Shewanella algae harboring chromosomal blaOXA-55-like strains isolated from clinical and environment sample.</title>
        <authorList>
            <person name="Ohama Y."/>
            <person name="Aoki K."/>
            <person name="Harada S."/>
            <person name="Moriya K."/>
            <person name="Ishii Y."/>
            <person name="Tateda K."/>
        </authorList>
    </citation>
    <scope>NUCLEOTIDE SEQUENCE [LARGE SCALE GENOMIC DNA]</scope>
    <source>
        <strain evidence="7 8">LMG 23746</strain>
    </source>
</reference>
<evidence type="ECO:0000256" key="4">
    <source>
        <dbReference type="ARBA" id="ARBA00022737"/>
    </source>
</evidence>
<dbReference type="InterPro" id="IPR036388">
    <property type="entry name" value="WH-like_DNA-bd_sf"/>
</dbReference>
<dbReference type="InterPro" id="IPR005116">
    <property type="entry name" value="Transp-assoc_OB_typ1"/>
</dbReference>
<dbReference type="SUPFAM" id="SSF50331">
    <property type="entry name" value="MOP-like"/>
    <property type="match status" value="2"/>
</dbReference>
<dbReference type="RefSeq" id="WP_119978775.1">
    <property type="nucleotide sequence ID" value="NZ_BPFB01000001.1"/>
</dbReference>
<dbReference type="PIRSF" id="PIRSF005763">
    <property type="entry name" value="Txn_reg_ModE"/>
    <property type="match status" value="1"/>
</dbReference>
<evidence type="ECO:0000256" key="3">
    <source>
        <dbReference type="ARBA" id="ARBA00022505"/>
    </source>
</evidence>
<gene>
    <name evidence="7" type="primary">modE</name>
    <name evidence="7" type="ORF">TUM4630_01080</name>
</gene>
<dbReference type="NCBIfam" id="TIGR00637">
    <property type="entry name" value="ModE_repress"/>
    <property type="match status" value="1"/>
</dbReference>
<keyword evidence="8" id="KW-1185">Reference proteome</keyword>
<feature type="domain" description="Mop" evidence="6">
    <location>
        <begin position="123"/>
        <end position="189"/>
    </location>
</feature>
<sequence length="261" mass="28156">MDLQAQLTLSIADKAVANPKRIKLLKQIDVTGSISQGAKLAGLSYKAAWDAVNDMNHRLSDAVVVSEKGGKGGGGARLTPFGERLVQVYALTEQMQEMVLEALLDQQVPMQSLLDVMAHFSLKTSARNQISAKICAIEPCELNDRITLKTSAGQTVFATVTHSSTCRLGLTMAQSVLLLFKAPLVDLSTTFVVSSSDNQLEGEVIAIKTNGNSFEVSLDIGTPEPLYASITRQRADEIELSQGQRLYGVFKPEQVIIASMS</sequence>
<dbReference type="InterPro" id="IPR051815">
    <property type="entry name" value="Molybdate_resp_trans_reg"/>
</dbReference>
<dbReference type="PROSITE" id="PS51866">
    <property type="entry name" value="MOP"/>
    <property type="match status" value="2"/>
</dbReference>
<dbReference type="PANTHER" id="PTHR30432:SF1">
    <property type="entry name" value="DNA-BINDING TRANSCRIPTIONAL DUAL REGULATOR MODE"/>
    <property type="match status" value="1"/>
</dbReference>
<evidence type="ECO:0000256" key="2">
    <source>
        <dbReference type="ARBA" id="ARBA00022448"/>
    </source>
</evidence>
<name>A0ABQ4P2J7_9GAMM</name>
<dbReference type="InterPro" id="IPR008995">
    <property type="entry name" value="Mo/tungstate-bd_C_term_dom"/>
</dbReference>
<dbReference type="InterPro" id="IPR016462">
    <property type="entry name" value="ModE"/>
</dbReference>
<dbReference type="InterPro" id="IPR036390">
    <property type="entry name" value="WH_DNA-bd_sf"/>
</dbReference>
<protein>
    <submittedName>
        <fullName evidence="7">Molybdenum-dependent transcriptional regulator</fullName>
    </submittedName>
</protein>
<evidence type="ECO:0000256" key="5">
    <source>
        <dbReference type="PIRNR" id="PIRNR005763"/>
    </source>
</evidence>
<dbReference type="SUPFAM" id="SSF46785">
    <property type="entry name" value="Winged helix' DNA-binding domain"/>
    <property type="match status" value="1"/>
</dbReference>
<evidence type="ECO:0000256" key="1">
    <source>
        <dbReference type="ARBA" id="ARBA00008110"/>
    </source>
</evidence>
<evidence type="ECO:0000313" key="8">
    <source>
        <dbReference type="Proteomes" id="UP000761574"/>
    </source>
</evidence>
<dbReference type="EMBL" id="BPFB01000001">
    <property type="protein sequence ID" value="GIU41737.1"/>
    <property type="molecule type" value="Genomic_DNA"/>
</dbReference>
<organism evidence="7 8">
    <name type="scientific">Shewanella algidipiscicola</name>
    <dbReference type="NCBI Taxonomy" id="614070"/>
    <lineage>
        <taxon>Bacteria</taxon>
        <taxon>Pseudomonadati</taxon>
        <taxon>Pseudomonadota</taxon>
        <taxon>Gammaproteobacteria</taxon>
        <taxon>Alteromonadales</taxon>
        <taxon>Shewanellaceae</taxon>
        <taxon>Shewanella</taxon>
    </lineage>
</organism>
<proteinExistence type="inferred from homology"/>
<dbReference type="Proteomes" id="UP000761574">
    <property type="component" value="Unassembled WGS sequence"/>
</dbReference>
<dbReference type="InterPro" id="IPR003725">
    <property type="entry name" value="ModE-bd_N"/>
</dbReference>
<evidence type="ECO:0000259" key="6">
    <source>
        <dbReference type="PROSITE" id="PS51866"/>
    </source>
</evidence>
<dbReference type="PANTHER" id="PTHR30432">
    <property type="entry name" value="TRANSCRIPTIONAL REGULATOR MODE"/>
    <property type="match status" value="1"/>
</dbReference>
<feature type="domain" description="Mop" evidence="6">
    <location>
        <begin position="193"/>
        <end position="259"/>
    </location>
</feature>
<keyword evidence="2 5" id="KW-0813">Transport</keyword>
<dbReference type="Gene3D" id="1.10.10.10">
    <property type="entry name" value="Winged helix-like DNA-binding domain superfamily/Winged helix DNA-binding domain"/>
    <property type="match status" value="1"/>
</dbReference>
<keyword evidence="4" id="KW-0677">Repeat</keyword>
<comment type="similarity">
    <text evidence="1 5">Belongs to the ModE family.</text>
</comment>
<evidence type="ECO:0000313" key="7">
    <source>
        <dbReference type="EMBL" id="GIU41737.1"/>
    </source>
</evidence>
<dbReference type="InterPro" id="IPR004606">
    <property type="entry name" value="Mop_domain"/>
</dbReference>